<dbReference type="Pfam" id="PF18558">
    <property type="entry name" value="HTH_51"/>
    <property type="match status" value="1"/>
</dbReference>
<dbReference type="InterPro" id="IPR029063">
    <property type="entry name" value="SAM-dependent_MTases_sf"/>
</dbReference>
<feature type="active site" description="Proton acceptor; for dehydratase activity" evidence="6">
    <location>
        <position position="1330"/>
    </location>
</feature>
<feature type="region of interest" description="C-terminal hotdog fold" evidence="6">
    <location>
        <begin position="1443"/>
        <end position="1597"/>
    </location>
</feature>
<evidence type="ECO:0000256" key="3">
    <source>
        <dbReference type="ARBA" id="ARBA00022553"/>
    </source>
</evidence>
<evidence type="ECO:0000313" key="11">
    <source>
        <dbReference type="EMBL" id="PYI06809.1"/>
    </source>
</evidence>
<dbReference type="SUPFAM" id="SSF53901">
    <property type="entry name" value="Thiolase-like"/>
    <property type="match status" value="1"/>
</dbReference>
<dbReference type="InterPro" id="IPR014030">
    <property type="entry name" value="Ketoacyl_synth_N"/>
</dbReference>
<dbReference type="GO" id="GO:0044550">
    <property type="term" value="P:secondary metabolite biosynthetic process"/>
    <property type="evidence" value="ECO:0007669"/>
    <property type="project" value="TreeGrafter"/>
</dbReference>
<feature type="domain" description="PKS/mFAS DH" evidence="10">
    <location>
        <begin position="1296"/>
        <end position="1597"/>
    </location>
</feature>
<dbReference type="InterPro" id="IPR014043">
    <property type="entry name" value="Acyl_transferase_dom"/>
</dbReference>
<dbReference type="InterPro" id="IPR041068">
    <property type="entry name" value="HTH_51"/>
</dbReference>
<dbReference type="SUPFAM" id="SSF52151">
    <property type="entry name" value="FabD/lysophospholipase-like"/>
    <property type="match status" value="1"/>
</dbReference>
<dbReference type="Gene3D" id="3.40.50.150">
    <property type="entry name" value="Vaccinia Virus protein VP39"/>
    <property type="match status" value="1"/>
</dbReference>
<dbReference type="GO" id="GO:0031177">
    <property type="term" value="F:phosphopantetheine binding"/>
    <property type="evidence" value="ECO:0007669"/>
    <property type="project" value="InterPro"/>
</dbReference>
<accession>A0A319EXC8</accession>
<gene>
    <name evidence="11" type="ORF">BO78DRAFT_444706</name>
</gene>
<evidence type="ECO:0000256" key="5">
    <source>
        <dbReference type="ARBA" id="ARBA00023268"/>
    </source>
</evidence>
<dbReference type="GO" id="GO:0016787">
    <property type="term" value="F:hydrolase activity"/>
    <property type="evidence" value="ECO:0007669"/>
    <property type="project" value="InterPro"/>
</dbReference>
<dbReference type="SUPFAM" id="SSF47336">
    <property type="entry name" value="ACP-like"/>
    <property type="match status" value="1"/>
</dbReference>
<dbReference type="InterPro" id="IPR009081">
    <property type="entry name" value="PP-bd_ACP"/>
</dbReference>
<evidence type="ECO:0000259" key="10">
    <source>
        <dbReference type="PROSITE" id="PS52019"/>
    </source>
</evidence>
<dbReference type="PANTHER" id="PTHR43775:SF21">
    <property type="entry name" value="NON-REDUCING POLYKETIDE SYNTHASE AUSA-RELATED"/>
    <property type="match status" value="1"/>
</dbReference>
<feature type="region of interest" description="N-terminal hotdog fold" evidence="6">
    <location>
        <begin position="1296"/>
        <end position="1424"/>
    </location>
</feature>
<keyword evidence="12" id="KW-1185">Reference proteome</keyword>
<dbReference type="OrthoDB" id="429813at2759"/>
<dbReference type="GO" id="GO:0004312">
    <property type="term" value="F:fatty acid synthase activity"/>
    <property type="evidence" value="ECO:0007669"/>
    <property type="project" value="TreeGrafter"/>
</dbReference>
<dbReference type="STRING" id="1448318.A0A319EXC8"/>
<evidence type="ECO:0000259" key="9">
    <source>
        <dbReference type="PROSITE" id="PS52004"/>
    </source>
</evidence>
<dbReference type="Gene3D" id="3.40.47.10">
    <property type="match status" value="1"/>
</dbReference>
<dbReference type="GO" id="GO:0032259">
    <property type="term" value="P:methylation"/>
    <property type="evidence" value="ECO:0007669"/>
    <property type="project" value="UniProtKB-KW"/>
</dbReference>
<evidence type="ECO:0000259" key="8">
    <source>
        <dbReference type="PROSITE" id="PS50075"/>
    </source>
</evidence>
<dbReference type="InterPro" id="IPR016039">
    <property type="entry name" value="Thiolase-like"/>
</dbReference>
<dbReference type="InterPro" id="IPR029058">
    <property type="entry name" value="AB_hydrolase_fold"/>
</dbReference>
<dbReference type="InterPro" id="IPR013217">
    <property type="entry name" value="Methyltransf_12"/>
</dbReference>
<dbReference type="Gene3D" id="3.40.366.10">
    <property type="entry name" value="Malonyl-Coenzyme A Acyl Carrier Protein, domain 2"/>
    <property type="match status" value="2"/>
</dbReference>
<keyword evidence="3" id="KW-0597">Phosphoprotein</keyword>
<dbReference type="InterPro" id="IPR018201">
    <property type="entry name" value="Ketoacyl_synth_AS"/>
</dbReference>
<dbReference type="Gene3D" id="3.10.129.110">
    <property type="entry name" value="Polyketide synthase dehydratase"/>
    <property type="match status" value="1"/>
</dbReference>
<keyword evidence="2" id="KW-0596">Phosphopantetheine</keyword>
<reference evidence="11 12" key="1">
    <citation type="submission" date="2018-02" db="EMBL/GenBank/DDBJ databases">
        <title>The genomes of Aspergillus section Nigri reveals drivers in fungal speciation.</title>
        <authorList>
            <consortium name="DOE Joint Genome Institute"/>
            <person name="Vesth T.C."/>
            <person name="Nybo J."/>
            <person name="Theobald S."/>
            <person name="Brandl J."/>
            <person name="Frisvad J.C."/>
            <person name="Nielsen K.F."/>
            <person name="Lyhne E.K."/>
            <person name="Kogle M.E."/>
            <person name="Kuo A."/>
            <person name="Riley R."/>
            <person name="Clum A."/>
            <person name="Nolan M."/>
            <person name="Lipzen A."/>
            <person name="Salamov A."/>
            <person name="Henrissat B."/>
            <person name="Wiebenga A."/>
            <person name="De vries R.P."/>
            <person name="Grigoriev I.V."/>
            <person name="Mortensen U.H."/>
            <person name="Andersen M.R."/>
            <person name="Baker S.E."/>
        </authorList>
    </citation>
    <scope>NUCLEOTIDE SEQUENCE [LARGE SCALE GENOMIC DNA]</scope>
    <source>
        <strain evidence="11 12">CBS 121057</strain>
    </source>
</reference>
<dbReference type="Pfam" id="PF08242">
    <property type="entry name" value="Methyltransf_12"/>
    <property type="match status" value="1"/>
</dbReference>
<feature type="compositionally biased region" description="Low complexity" evidence="7">
    <location>
        <begin position="1755"/>
        <end position="1764"/>
    </location>
</feature>
<feature type="domain" description="Carrier" evidence="8">
    <location>
        <begin position="1661"/>
        <end position="1735"/>
    </location>
</feature>
<dbReference type="Gene3D" id="3.40.50.1820">
    <property type="entry name" value="alpha/beta hydrolase"/>
    <property type="match status" value="1"/>
</dbReference>
<evidence type="ECO:0000256" key="2">
    <source>
        <dbReference type="ARBA" id="ARBA00022450"/>
    </source>
</evidence>
<feature type="region of interest" description="Disordered" evidence="7">
    <location>
        <begin position="1737"/>
        <end position="1764"/>
    </location>
</feature>
<dbReference type="InterPro" id="IPR050091">
    <property type="entry name" value="PKS_NRPS_Biosynth_Enz"/>
</dbReference>
<dbReference type="Gene3D" id="1.10.1200.10">
    <property type="entry name" value="ACP-like"/>
    <property type="match status" value="1"/>
</dbReference>
<dbReference type="CDD" id="cd02440">
    <property type="entry name" value="AdoMet_MTases"/>
    <property type="match status" value="1"/>
</dbReference>
<dbReference type="InterPro" id="IPR020806">
    <property type="entry name" value="PKS_PP-bd"/>
</dbReference>
<dbReference type="GO" id="GO:0008168">
    <property type="term" value="F:methyltransferase activity"/>
    <property type="evidence" value="ECO:0007669"/>
    <property type="project" value="UniProtKB-KW"/>
</dbReference>
<evidence type="ECO:0000256" key="7">
    <source>
        <dbReference type="SAM" id="MobiDB-lite"/>
    </source>
</evidence>
<evidence type="ECO:0000256" key="4">
    <source>
        <dbReference type="ARBA" id="ARBA00022679"/>
    </source>
</evidence>
<dbReference type="SMART" id="SM00827">
    <property type="entry name" value="PKS_AT"/>
    <property type="match status" value="1"/>
</dbReference>
<dbReference type="SUPFAM" id="SSF53474">
    <property type="entry name" value="alpha/beta-Hydrolases"/>
    <property type="match status" value="1"/>
</dbReference>
<dbReference type="SMART" id="SM00823">
    <property type="entry name" value="PKS_PP"/>
    <property type="match status" value="1"/>
</dbReference>
<dbReference type="PROSITE" id="PS50075">
    <property type="entry name" value="CARRIER"/>
    <property type="match status" value="1"/>
</dbReference>
<dbReference type="InterPro" id="IPR014031">
    <property type="entry name" value="Ketoacyl_synth_C"/>
</dbReference>
<evidence type="ECO:0000313" key="12">
    <source>
        <dbReference type="Proteomes" id="UP000248423"/>
    </source>
</evidence>
<dbReference type="Gene3D" id="3.30.70.3290">
    <property type="match status" value="1"/>
</dbReference>
<dbReference type="Proteomes" id="UP000248423">
    <property type="component" value="Unassembled WGS sequence"/>
</dbReference>
<comment type="pathway">
    <text evidence="1">Secondary metabolite biosynthesis.</text>
</comment>
<dbReference type="GO" id="GO:0006633">
    <property type="term" value="P:fatty acid biosynthetic process"/>
    <property type="evidence" value="ECO:0007669"/>
    <property type="project" value="InterPro"/>
</dbReference>
<dbReference type="InterPro" id="IPR049551">
    <property type="entry name" value="PKS_DH_C"/>
</dbReference>
<dbReference type="EMBL" id="KZ826346">
    <property type="protein sequence ID" value="PYI06809.1"/>
    <property type="molecule type" value="Genomic_DNA"/>
</dbReference>
<dbReference type="SUPFAM" id="SSF53335">
    <property type="entry name" value="S-adenosyl-L-methionine-dependent methyltransferases"/>
    <property type="match status" value="1"/>
</dbReference>
<dbReference type="InterPro" id="IPR049900">
    <property type="entry name" value="PKS_mFAS_DH"/>
</dbReference>
<dbReference type="InterPro" id="IPR042104">
    <property type="entry name" value="PKS_dehydratase_sf"/>
</dbReference>
<name>A0A319EXC8_ASPSB</name>
<evidence type="ECO:0000256" key="6">
    <source>
        <dbReference type="PROSITE-ProRule" id="PRU01363"/>
    </source>
</evidence>
<dbReference type="Pfam" id="PF00550">
    <property type="entry name" value="PP-binding"/>
    <property type="match status" value="1"/>
</dbReference>
<organism evidence="11 12">
    <name type="scientific">Aspergillus sclerotiicarbonarius (strain CBS 121057 / IBT 28362)</name>
    <dbReference type="NCBI Taxonomy" id="1448318"/>
    <lineage>
        <taxon>Eukaryota</taxon>
        <taxon>Fungi</taxon>
        <taxon>Dikarya</taxon>
        <taxon>Ascomycota</taxon>
        <taxon>Pezizomycotina</taxon>
        <taxon>Eurotiomycetes</taxon>
        <taxon>Eurotiomycetidae</taxon>
        <taxon>Eurotiales</taxon>
        <taxon>Aspergillaceae</taxon>
        <taxon>Aspergillus</taxon>
        <taxon>Aspergillus subgen. Circumdati</taxon>
    </lineage>
</organism>
<keyword evidence="4" id="KW-0808">Transferase</keyword>
<dbReference type="Pfam" id="PF00698">
    <property type="entry name" value="Acyl_transf_1"/>
    <property type="match status" value="1"/>
</dbReference>
<dbReference type="CDD" id="cd00833">
    <property type="entry name" value="PKS"/>
    <property type="match status" value="1"/>
</dbReference>
<dbReference type="Pfam" id="PF07859">
    <property type="entry name" value="Abhydrolase_3"/>
    <property type="match status" value="1"/>
</dbReference>
<dbReference type="Pfam" id="PF02801">
    <property type="entry name" value="Ketoacyl-synt_C"/>
    <property type="match status" value="1"/>
</dbReference>
<dbReference type="SMART" id="SM00825">
    <property type="entry name" value="PKS_KS"/>
    <property type="match status" value="1"/>
</dbReference>
<feature type="domain" description="Ketosynthase family 3 (KS3)" evidence="9">
    <location>
        <begin position="386"/>
        <end position="808"/>
    </location>
</feature>
<dbReference type="Pfam" id="PF00109">
    <property type="entry name" value="ketoacyl-synt"/>
    <property type="match status" value="1"/>
</dbReference>
<dbReference type="InterPro" id="IPR016036">
    <property type="entry name" value="Malonyl_transacylase_ACP-bd"/>
</dbReference>
<dbReference type="InterPro" id="IPR036736">
    <property type="entry name" value="ACP-like_sf"/>
</dbReference>
<keyword evidence="5" id="KW-0511">Multifunctional enzyme</keyword>
<dbReference type="Pfam" id="PF14765">
    <property type="entry name" value="PS-DH"/>
    <property type="match status" value="1"/>
</dbReference>
<dbReference type="PROSITE" id="PS52004">
    <property type="entry name" value="KS3_2"/>
    <property type="match status" value="1"/>
</dbReference>
<dbReference type="SUPFAM" id="SSF55048">
    <property type="entry name" value="Probable ACP-binding domain of malonyl-CoA ACP transacylase"/>
    <property type="match status" value="1"/>
</dbReference>
<dbReference type="PROSITE" id="PS00606">
    <property type="entry name" value="KS3_1"/>
    <property type="match status" value="1"/>
</dbReference>
<protein>
    <submittedName>
        <fullName evidence="11">BcPKS16, polyketide synthase</fullName>
    </submittedName>
</protein>
<feature type="active site" description="Proton donor; for dehydratase activity" evidence="6">
    <location>
        <position position="1508"/>
    </location>
</feature>
<proteinExistence type="predicted"/>
<dbReference type="InterPro" id="IPR001227">
    <property type="entry name" value="Ac_transferase_dom_sf"/>
</dbReference>
<dbReference type="InterPro" id="IPR016035">
    <property type="entry name" value="Acyl_Trfase/lysoPLipase"/>
</dbReference>
<dbReference type="VEuPathDB" id="FungiDB:BO78DRAFT_444706"/>
<dbReference type="InterPro" id="IPR020841">
    <property type="entry name" value="PKS_Beta-ketoAc_synthase_dom"/>
</dbReference>
<sequence length="2507" mass="273146">MTAAVDPIQASAAFFNPQSRAPNPDDLSALYTFLHQHPHGRTLLRHVASLTNVLPVFGVHREDVRKVPNADHYASLLADWANGGPSAPVSEARTGIIALPLLLILQLGEYLRYLDFHAISHADFIDQVRGAGGIQGCCGGEPPALSIACAKDEAQIMDNAAVLLRIVMGVGAYIEALDDWTSSESTILAIRLKYEGQAAELMEMFPHTYVSAITETRSLSFVGHAKSISALYDYCREHGLPADKMDVTGKAHNPENDHVVPEFMDILNRNPSMFQLPENSRLQVTVRSNRTGEALTDAGIMEDMIIMMLAACCDWYGLLFQVAIDLKASARPAHRLVIFGLNDSVPLSPFNKQRLKIAKFRANQLLVADPQPQVQAASISPLEFPESAIAVVGLSCRFPGANNIEELWELIAKGHDTHQEVPLERIDPSRSFRASQDEHMAKRKFFGNFLADIKRFDNAFFGINAKEAASLDPQQRMLLELSYEALESSGYLTSHQRSAEDPVACFIGGSLNEYVDNTASHAPSAYTATGTIRAFMCGRLSHYYGWTGPAEVIDTACSSSLVAIHRACRAIQAGECSMAVAGGVSALTTVGNFLDLGKAGFLSQTGQCKPFDASADGYCRSEGAGLVVLKKLTDAISAGDHIFGVIPSIATNQGGTSTTLTVPSSTALKSLYSGLFEKSGLKPSQVSYVETHGTGTQAGDPIEMESIRAVMGDSSRQTPVSIGSIKGNIGHCESAAGVAGLLKVLAMMKYGGIPPQASHNRLNPKIPALEPDGMEINRQLRDWNVPQRAALVNSYGAGGSNCALLCCELSPRDGAARLDHSSPSSLRDRKVSLPVIVSAASRTSLVSHARELAAYLAKNASQLDVAGVAFTLNQRRKRNRFCFDTSSADLPGLIRALNQAEAPRFEYPRQHNPVVLVLSGQYDNKVALDRGIYEAYPAFRSYIDACNAALVKLGYHSIEAAIFQKTPISSAVDLQCSIFAVQYACARCWIDGGLKPDAILGHSLGEIVALAVSGALSVSDCLKLIAYRAQLIDTQWETDRGAMLAVHTSPSEVQKLITRLSGVQKSAKLEMACYNSPTSIVTAGAAATVDLAEQLLFTEKEFSGIKYQRLSTTHAFHSHLVESIMPELDQLCRSLTWNEPSIRLEGLKSIQDWNAARHARDPVYFVNAVQRVEQQLGSCIWLEAGMNSPIIPMTRRAMKDVNAHTLHPISIKQSEGPEACIAAVVSDFWRLGLSVSHWSFLGAGRAEFKEAWLPPYHFERNQYWVENVDRYMEMHERLLTSSTEPISSSPVVTPPTRLVSRKDASSRDPRIVSFAINTTCERFQEVVSGHAVLKQPLCPAPMYLESVTNAIQLLIGDVATQHLSFDELQFQSPLGLDPSREVELQLEELVPKQSWRFIVRSTTPSSTESLTHCIGMAAMPAQVSLSTYGRLVDGAITRLHNCDSAERFMAQRAYGLFTKVMHYAPFFKGIRSMAVDGDEAIATIKLPEGQPGRKESPTWTRCDAVLIDAFISVVGLLLNSSETAADGQILIAVGIERVVMTTACQADTQRDWSVYTKFMSTDDTQLMGDVFVRSPDNQVVAMMSGVQFSKLDMVKLTRFLGAANASLSQPQQVSLSEQKHVQRATTAITAPVADLPVTNGSATTSVTASTAILTPPEEDHESPDTVIKELISNYTGLDPADILTDAALVDLGIDSLSLIEFSEELNAAFGSDISTVGLGQMSVDDLSVVLVKKSPSEPRLTNGTNGVMHHDDPVPSMGSGSPGPLQSKLNGVAEQEDKQTASTWNPLEALLETDRHFQDAANRRGYVDYESGVLPLQDLLVQAYTLESFQAMGVAVLSYSPGSVIPRIPHIPKHEKLVSRLWEILQTHGVVYKQASIIVRGRQTPQIRSAAEVYEEFTSRFPAYLPEAKLMKLTGENLARVLKGEQDPLLLMFGSSASSKIMEDYYANSPMVSTLTDQLVTLVMTLLRGHQAQAKNNHQPPRILEVGAGTGGTTLRLAQAIEAAGISCQYTFTDISARFVTKAKEKLGRFSWINYDTFDIEKEAQPGLRNRFDILIGTNCVHATSSRVESCRRIGDCLTEEGVAILSEGTHPLAWFDMTFGLLDGWWVAENGTEYPLQPASKWMEAFQDAGFPCSGFSQGPGSEAFLQQLLVGSKKAWSESLTSKQTPSASVESESHRLETVVYKEVSGVQIHADVYVPRVGQTSPLAIALMIHGGGFMMLSRKAIRPAQTKHLLSAGFLPVSIDYRLCPEVNIIDGPMADARDAYWWARTQLPSQLRKYGITVDSSRVVVVGWSTGGHLAMSVGWTTLEAGMPPPDAILSFYAPIDFQSIELDSHARKSAPQPLQNRETILKNLGRTPITNYQPANCSEDNGFFGLQPGDPRSNLVLSVSKNGTALPLLLNAQMGSADYLEMPSASRIAAISPLAQVREGNYRTPTFIIHSRQDQVAPFRAAERFIADLKARGVAGGLLGLQSVPHLHDLYVRPGTREWEQQVGPGYRFLQQMVGI</sequence>
<dbReference type="GO" id="GO:0004315">
    <property type="term" value="F:3-oxoacyl-[acyl-carrier-protein] synthase activity"/>
    <property type="evidence" value="ECO:0007669"/>
    <property type="project" value="InterPro"/>
</dbReference>
<dbReference type="InterPro" id="IPR013094">
    <property type="entry name" value="AB_hydrolase_3"/>
</dbReference>
<dbReference type="PROSITE" id="PS52019">
    <property type="entry name" value="PKS_MFAS_DH"/>
    <property type="match status" value="1"/>
</dbReference>
<dbReference type="PANTHER" id="PTHR43775">
    <property type="entry name" value="FATTY ACID SYNTHASE"/>
    <property type="match status" value="1"/>
</dbReference>
<evidence type="ECO:0000256" key="1">
    <source>
        <dbReference type="ARBA" id="ARBA00005179"/>
    </source>
</evidence>